<comment type="caution">
    <text evidence="1">The sequence shown here is derived from an EMBL/GenBank/DDBJ whole genome shotgun (WGS) entry which is preliminary data.</text>
</comment>
<evidence type="ECO:0000313" key="2">
    <source>
        <dbReference type="Proteomes" id="UP000784294"/>
    </source>
</evidence>
<protein>
    <submittedName>
        <fullName evidence="1">Uncharacterized protein</fullName>
    </submittedName>
</protein>
<dbReference type="Proteomes" id="UP000784294">
    <property type="component" value="Unassembled WGS sequence"/>
</dbReference>
<reference evidence="1" key="1">
    <citation type="submission" date="2018-11" db="EMBL/GenBank/DDBJ databases">
        <authorList>
            <consortium name="Pathogen Informatics"/>
        </authorList>
    </citation>
    <scope>NUCLEOTIDE SEQUENCE</scope>
</reference>
<proteinExistence type="predicted"/>
<sequence>MFVGDKRLVAIVTRCHAHFQNGTARLQLSSFLETVKVLIIPTEPGFEESISDLLRHNLSPPKQIWLPPICQLVLLEAEEGLAAVEWLPRLTILLSRGIHDRIQSVPLHSEKQSFWKKRNLATLSRGLSTKVSSTAPSVTEVMIISIMGRLIRKITRHFTDNVYDFRHASSAKVE</sequence>
<evidence type="ECO:0000313" key="1">
    <source>
        <dbReference type="EMBL" id="VEL21089.1"/>
    </source>
</evidence>
<organism evidence="1 2">
    <name type="scientific">Protopolystoma xenopodis</name>
    <dbReference type="NCBI Taxonomy" id="117903"/>
    <lineage>
        <taxon>Eukaryota</taxon>
        <taxon>Metazoa</taxon>
        <taxon>Spiralia</taxon>
        <taxon>Lophotrochozoa</taxon>
        <taxon>Platyhelminthes</taxon>
        <taxon>Monogenea</taxon>
        <taxon>Polyopisthocotylea</taxon>
        <taxon>Polystomatidea</taxon>
        <taxon>Polystomatidae</taxon>
        <taxon>Protopolystoma</taxon>
    </lineage>
</organism>
<dbReference type="AlphaFoldDB" id="A0A3S5CMK8"/>
<gene>
    <name evidence="1" type="ORF">PXEA_LOCUS14529</name>
</gene>
<name>A0A3S5CMK8_9PLAT</name>
<keyword evidence="2" id="KW-1185">Reference proteome</keyword>
<dbReference type="EMBL" id="CAAALY010049509">
    <property type="protein sequence ID" value="VEL21089.1"/>
    <property type="molecule type" value="Genomic_DNA"/>
</dbReference>
<accession>A0A3S5CMK8</accession>